<accession>A0A418XHT9</accession>
<protein>
    <submittedName>
        <fullName evidence="1">Uncharacterized protein</fullName>
    </submittedName>
</protein>
<gene>
    <name evidence="1" type="ORF">D3879_01525</name>
</gene>
<comment type="caution">
    <text evidence="1">The sequence shown here is derived from an EMBL/GenBank/DDBJ whole genome shotgun (WGS) entry which is preliminary data.</text>
</comment>
<evidence type="ECO:0000313" key="1">
    <source>
        <dbReference type="EMBL" id="RJG12034.1"/>
    </source>
</evidence>
<keyword evidence="2" id="KW-1185">Reference proteome</keyword>
<dbReference type="OrthoDB" id="9907804at2"/>
<organism evidence="1 2">
    <name type="scientific">Pseudomonas cavernicola</name>
    <dbReference type="NCBI Taxonomy" id="2320866"/>
    <lineage>
        <taxon>Bacteria</taxon>
        <taxon>Pseudomonadati</taxon>
        <taxon>Pseudomonadota</taxon>
        <taxon>Gammaproteobacteria</taxon>
        <taxon>Pseudomonadales</taxon>
        <taxon>Pseudomonadaceae</taxon>
        <taxon>Pseudomonas</taxon>
    </lineage>
</organism>
<reference evidence="1 2" key="1">
    <citation type="submission" date="2018-09" db="EMBL/GenBank/DDBJ databases">
        <authorList>
            <person name="Zhu H."/>
        </authorList>
    </citation>
    <scope>NUCLEOTIDE SEQUENCE [LARGE SCALE GENOMIC DNA]</scope>
    <source>
        <strain evidence="1 2">K1S02-6</strain>
    </source>
</reference>
<sequence>MIGLKFKRLDGTYTQVDMGKLQSLADGVSQIHHAWASTLVYCKELDAVIELSEAPPDIRGNSEGAAEEVDAAYAASVYGVRRP</sequence>
<name>A0A418XHT9_9PSED</name>
<dbReference type="Proteomes" id="UP000284021">
    <property type="component" value="Unassembled WGS sequence"/>
</dbReference>
<evidence type="ECO:0000313" key="2">
    <source>
        <dbReference type="Proteomes" id="UP000284021"/>
    </source>
</evidence>
<dbReference type="EMBL" id="QYUR01000002">
    <property type="protein sequence ID" value="RJG12034.1"/>
    <property type="molecule type" value="Genomic_DNA"/>
</dbReference>
<dbReference type="AlphaFoldDB" id="A0A418XHT9"/>
<dbReference type="RefSeq" id="WP_119952379.1">
    <property type="nucleotide sequence ID" value="NZ_QYUR01000002.1"/>
</dbReference>
<proteinExistence type="predicted"/>